<organism evidence="1 2">
    <name type="scientific">Ancylobacter oerskovii</name>
    <dbReference type="NCBI Taxonomy" id="459519"/>
    <lineage>
        <taxon>Bacteria</taxon>
        <taxon>Pseudomonadati</taxon>
        <taxon>Pseudomonadota</taxon>
        <taxon>Alphaproteobacteria</taxon>
        <taxon>Hyphomicrobiales</taxon>
        <taxon>Xanthobacteraceae</taxon>
        <taxon>Ancylobacter</taxon>
    </lineage>
</organism>
<comment type="caution">
    <text evidence="1">The sequence shown here is derived from an EMBL/GenBank/DDBJ whole genome shotgun (WGS) entry which is preliminary data.</text>
</comment>
<dbReference type="Proteomes" id="UP001597299">
    <property type="component" value="Unassembled WGS sequence"/>
</dbReference>
<reference evidence="2" key="1">
    <citation type="journal article" date="2019" name="Int. J. Syst. Evol. Microbiol.">
        <title>The Global Catalogue of Microorganisms (GCM) 10K type strain sequencing project: providing services to taxonomists for standard genome sequencing and annotation.</title>
        <authorList>
            <consortium name="The Broad Institute Genomics Platform"/>
            <consortium name="The Broad Institute Genome Sequencing Center for Infectious Disease"/>
            <person name="Wu L."/>
            <person name="Ma J."/>
        </authorList>
    </citation>
    <scope>NUCLEOTIDE SEQUENCE [LARGE SCALE GENOMIC DNA]</scope>
    <source>
        <strain evidence="2">CCM 7435</strain>
    </source>
</reference>
<evidence type="ECO:0000313" key="2">
    <source>
        <dbReference type="Proteomes" id="UP001597299"/>
    </source>
</evidence>
<protein>
    <recommendedName>
        <fullName evidence="3">Riboflavin biosynthesis intermediates N-glycosidase</fullName>
    </recommendedName>
</protein>
<name>A0ABW4Z1E1_9HYPH</name>
<dbReference type="EMBL" id="JBHUHD010000001">
    <property type="protein sequence ID" value="MFD2142307.1"/>
    <property type="molecule type" value="Genomic_DNA"/>
</dbReference>
<proteinExistence type="predicted"/>
<sequence length="190" mass="21659">MLTPEIAEEAAKRQARVGRLYRFDWIPGPSRYWSGFAPLRTLDGQEWKGTGDVIGLGQLTALVNDSAPEQTFTLSGVTQEFVDKVTGSEENYRRRMAFIMLQAFDDNWQPKGLPRVTWWGQMSTFIVAEDRSDGIKTCTITLQGESVLVNRFSPRQSYWTDPDQQRRFPGDRACERVMGMTDKTLTIPGR</sequence>
<evidence type="ECO:0000313" key="1">
    <source>
        <dbReference type="EMBL" id="MFD2142307.1"/>
    </source>
</evidence>
<accession>A0ABW4Z1E1</accession>
<gene>
    <name evidence="1" type="ORF">ACFSNC_18015</name>
</gene>
<keyword evidence="2" id="KW-1185">Reference proteome</keyword>
<evidence type="ECO:0008006" key="3">
    <source>
        <dbReference type="Google" id="ProtNLM"/>
    </source>
</evidence>
<dbReference type="RefSeq" id="WP_213351241.1">
    <property type="nucleotide sequence ID" value="NZ_JAHBGB010000006.1"/>
</dbReference>